<dbReference type="Pfam" id="PF10112">
    <property type="entry name" value="Halogen_Hydrol"/>
    <property type="match status" value="1"/>
</dbReference>
<dbReference type="Proteomes" id="UP000255326">
    <property type="component" value="Unassembled WGS sequence"/>
</dbReference>
<feature type="transmembrane region" description="Helical" evidence="2">
    <location>
        <begin position="33"/>
        <end position="51"/>
    </location>
</feature>
<dbReference type="AlphaFoldDB" id="A0A370GIZ4"/>
<accession>A0A370GIZ4</accession>
<comment type="caution">
    <text evidence="3">The sequence shown here is derived from an EMBL/GenBank/DDBJ whole genome shotgun (WGS) entry which is preliminary data.</text>
</comment>
<feature type="transmembrane region" description="Helical" evidence="2">
    <location>
        <begin position="7"/>
        <end position="27"/>
    </location>
</feature>
<dbReference type="RefSeq" id="WP_114745492.1">
    <property type="nucleotide sequence ID" value="NZ_QQAY01000004.1"/>
</dbReference>
<dbReference type="EMBL" id="QQAY01000004">
    <property type="protein sequence ID" value="RDI43196.1"/>
    <property type="molecule type" value="Genomic_DNA"/>
</dbReference>
<keyword evidence="2" id="KW-0812">Transmembrane</keyword>
<proteinExistence type="predicted"/>
<sequence length="213" mass="24951">MMSFIRFAVRSLLGVCSGFIVWLFSFFNLDFTFLLSSLTAVGASIIIYFIVKWIQLAKIYRKYGLTRKEYQFILKNLKQASSKLRRLQRSIMNLRSISAFRQFYETQKLSRKIVKTVKIQPHLFFASEEFFYKDLDSAVEITEKYSLLSSQAPVNPDVRHTLQEAKNSISIVNSKLESDLMKLLSPEIQKLNVEIDYIKLHNQWDQNKNGIKK</sequence>
<protein>
    <submittedName>
        <fullName evidence="3">5-bromo-4-chloroindolyl phosphate hydrolysis protein</fullName>
    </submittedName>
</protein>
<name>A0A370GIZ4_9BACI</name>
<keyword evidence="4" id="KW-1185">Reference proteome</keyword>
<organism evidence="3 4">
    <name type="scientific">Falsibacillus pallidus</name>
    <dbReference type="NCBI Taxonomy" id="493781"/>
    <lineage>
        <taxon>Bacteria</taxon>
        <taxon>Bacillati</taxon>
        <taxon>Bacillota</taxon>
        <taxon>Bacilli</taxon>
        <taxon>Bacillales</taxon>
        <taxon>Bacillaceae</taxon>
        <taxon>Falsibacillus</taxon>
    </lineage>
</organism>
<evidence type="ECO:0000313" key="3">
    <source>
        <dbReference type="EMBL" id="RDI43196.1"/>
    </source>
</evidence>
<dbReference type="InterPro" id="IPR018770">
    <property type="entry name" value="ChloroindolylP_hydrolase"/>
</dbReference>
<keyword evidence="2" id="KW-1133">Transmembrane helix</keyword>
<evidence type="ECO:0000313" key="4">
    <source>
        <dbReference type="Proteomes" id="UP000255326"/>
    </source>
</evidence>
<keyword evidence="2" id="KW-0472">Membrane</keyword>
<gene>
    <name evidence="3" type="ORF">DFR59_104251</name>
</gene>
<dbReference type="OrthoDB" id="2081028at2"/>
<evidence type="ECO:0000256" key="1">
    <source>
        <dbReference type="SAM" id="Coils"/>
    </source>
</evidence>
<reference evidence="3 4" key="1">
    <citation type="submission" date="2018-07" db="EMBL/GenBank/DDBJ databases">
        <title>Genomic Encyclopedia of Type Strains, Phase IV (KMG-IV): sequencing the most valuable type-strain genomes for metagenomic binning, comparative biology and taxonomic classification.</title>
        <authorList>
            <person name="Goeker M."/>
        </authorList>
    </citation>
    <scope>NUCLEOTIDE SEQUENCE [LARGE SCALE GENOMIC DNA]</scope>
    <source>
        <strain evidence="3 4">DSM 25281</strain>
    </source>
</reference>
<evidence type="ECO:0000256" key="2">
    <source>
        <dbReference type="SAM" id="Phobius"/>
    </source>
</evidence>
<keyword evidence="1" id="KW-0175">Coiled coil</keyword>
<feature type="coiled-coil region" evidence="1">
    <location>
        <begin position="70"/>
        <end position="97"/>
    </location>
</feature>